<dbReference type="EMBL" id="JBHSDJ010000105">
    <property type="protein sequence ID" value="MFC4247893.1"/>
    <property type="molecule type" value="Genomic_DNA"/>
</dbReference>
<accession>A0ABD5P1L6</accession>
<name>A0ABD5P1L6_9EURY</name>
<gene>
    <name evidence="1" type="ORF">ACFOZ7_13210</name>
</gene>
<proteinExistence type="predicted"/>
<comment type="caution">
    <text evidence="1">The sequence shown here is derived from an EMBL/GenBank/DDBJ whole genome shotgun (WGS) entry which is preliminary data.</text>
</comment>
<evidence type="ECO:0000313" key="2">
    <source>
        <dbReference type="Proteomes" id="UP001595821"/>
    </source>
</evidence>
<dbReference type="GeneID" id="71856332"/>
<organism evidence="1 2">
    <name type="scientific">Natribaculum luteum</name>
    <dbReference type="NCBI Taxonomy" id="1586232"/>
    <lineage>
        <taxon>Archaea</taxon>
        <taxon>Methanobacteriati</taxon>
        <taxon>Methanobacteriota</taxon>
        <taxon>Stenosarchaea group</taxon>
        <taxon>Halobacteria</taxon>
        <taxon>Halobacteriales</taxon>
        <taxon>Natrialbaceae</taxon>
        <taxon>Natribaculum</taxon>
    </lineage>
</organism>
<evidence type="ECO:0000313" key="1">
    <source>
        <dbReference type="EMBL" id="MFC4247893.1"/>
    </source>
</evidence>
<dbReference type="Proteomes" id="UP001595821">
    <property type="component" value="Unassembled WGS sequence"/>
</dbReference>
<protein>
    <submittedName>
        <fullName evidence="1">Uncharacterized protein</fullName>
    </submittedName>
</protein>
<dbReference type="RefSeq" id="WP_246975413.1">
    <property type="nucleotide sequence ID" value="NZ_CP095398.1"/>
</dbReference>
<sequence>MNRDDLLEQLTEDILAYAMGGTFPERELARSIKPEQLDERFEEYELLLDLHFILQDDVVEFVRQLSEHLRSIRTETRTTSRMRRGTVDGRINWGETIKKRYSQYPRDNSIFVCDNRSVNYDIPENIVLKRLISVVHRTTREAEEYLRGEYDWVSETWKGSEDLIDELQRIVERNVHVRRIREPDTYEPTERMLTTAAESRHEVYRDAAELLRSRQRLFRGEPEEIRRLLEETAIAPDDTDSLFELFVLFRFVATIEDLRETQPQFKTIATDRQEVARFDGDREIVLYHDNSARDRKLSFVAVPDEDKENPSRTDQVQLVAQEIAGNYFEKDYRNHTGRPDVIVLEIVSADENEHEYLIVEVKNSTNEDTIRRGIKETLEYLAFLRVNEEYVFGREDEDGDGNGDYFGSGWNGLLVVQDLEEETASLEDQSDREIAILQASELEDELETILGEVVC</sequence>
<reference evidence="1 2" key="1">
    <citation type="journal article" date="2014" name="Int. J. Syst. Evol. Microbiol.">
        <title>Complete genome sequence of Corynebacterium casei LMG S-19264T (=DSM 44701T), isolated from a smear-ripened cheese.</title>
        <authorList>
            <consortium name="US DOE Joint Genome Institute (JGI-PGF)"/>
            <person name="Walter F."/>
            <person name="Albersmeier A."/>
            <person name="Kalinowski J."/>
            <person name="Ruckert C."/>
        </authorList>
    </citation>
    <scope>NUCLEOTIDE SEQUENCE [LARGE SCALE GENOMIC DNA]</scope>
    <source>
        <strain evidence="1 2">IBRC-M 10912</strain>
    </source>
</reference>
<dbReference type="AlphaFoldDB" id="A0ABD5P1L6"/>